<name>A0A9W6T5K1_CANBO</name>
<dbReference type="AlphaFoldDB" id="A0A9W6T5K1"/>
<reference evidence="1" key="1">
    <citation type="submission" date="2023-04" db="EMBL/GenBank/DDBJ databases">
        <title>Candida boidinii NBRC 10035.</title>
        <authorList>
            <person name="Ichikawa N."/>
            <person name="Sato H."/>
            <person name="Tonouchi N."/>
        </authorList>
    </citation>
    <scope>NUCLEOTIDE SEQUENCE</scope>
    <source>
        <strain evidence="1">NBRC 10035</strain>
    </source>
</reference>
<evidence type="ECO:0000313" key="2">
    <source>
        <dbReference type="Proteomes" id="UP001165120"/>
    </source>
</evidence>
<protein>
    <submittedName>
        <fullName evidence="1">Unnamed protein product</fullName>
    </submittedName>
</protein>
<gene>
    <name evidence="1" type="ORF">Cboi02_000481400</name>
</gene>
<keyword evidence="2" id="KW-1185">Reference proteome</keyword>
<evidence type="ECO:0000313" key="1">
    <source>
        <dbReference type="EMBL" id="GME75513.1"/>
    </source>
</evidence>
<dbReference type="EMBL" id="BSXN01002080">
    <property type="protein sequence ID" value="GME75513.1"/>
    <property type="molecule type" value="Genomic_DNA"/>
</dbReference>
<comment type="caution">
    <text evidence="1">The sequence shown here is derived from an EMBL/GenBank/DDBJ whole genome shotgun (WGS) entry which is preliminary data.</text>
</comment>
<accession>A0A9W6T5K1</accession>
<proteinExistence type="predicted"/>
<dbReference type="Proteomes" id="UP001165120">
    <property type="component" value="Unassembled WGS sequence"/>
</dbReference>
<dbReference type="Pfam" id="PF17241">
    <property type="entry name" value="Retrotran_gag_4"/>
    <property type="match status" value="1"/>
</dbReference>
<sequence length="81" mass="9044">MSLILPTDLILLQQVMSPQGIGSVKFPDGFKLTGTTNFQRWSKLIQVKTSPIGLGIMDYMDVGAVEFDSTVSDPEKTRYYQ</sequence>
<dbReference type="InterPro" id="IPR035179">
    <property type="entry name" value="DUF5314"/>
</dbReference>
<organism evidence="1 2">
    <name type="scientific">Candida boidinii</name>
    <name type="common">Yeast</name>
    <dbReference type="NCBI Taxonomy" id="5477"/>
    <lineage>
        <taxon>Eukaryota</taxon>
        <taxon>Fungi</taxon>
        <taxon>Dikarya</taxon>
        <taxon>Ascomycota</taxon>
        <taxon>Saccharomycotina</taxon>
        <taxon>Pichiomycetes</taxon>
        <taxon>Pichiales</taxon>
        <taxon>Pichiaceae</taxon>
        <taxon>Ogataea</taxon>
        <taxon>Ogataea/Candida clade</taxon>
    </lineage>
</organism>